<organism evidence="1 2">
    <name type="scientific">Candidatus Shapirobacteria bacterium CG09_land_8_20_14_0_10_47_13</name>
    <dbReference type="NCBI Taxonomy" id="1974481"/>
    <lineage>
        <taxon>Bacteria</taxon>
        <taxon>Candidatus Shapironibacteriota</taxon>
    </lineage>
</organism>
<dbReference type="AlphaFoldDB" id="A0A2H0WN77"/>
<name>A0A2H0WN77_9BACT</name>
<evidence type="ECO:0000313" key="2">
    <source>
        <dbReference type="Proteomes" id="UP000230033"/>
    </source>
</evidence>
<evidence type="ECO:0000313" key="1">
    <source>
        <dbReference type="EMBL" id="PIS14100.1"/>
    </source>
</evidence>
<accession>A0A2H0WN77</accession>
<gene>
    <name evidence="1" type="ORF">COT65_00820</name>
</gene>
<dbReference type="Proteomes" id="UP000230033">
    <property type="component" value="Unassembled WGS sequence"/>
</dbReference>
<sequence length="100" mass="10501">MSIELAISPLDMTRAARFLVGLVAAEQMNYGTEYLAAAGPASRYLLNRIRGLSGAVAEIGAGQSLDDLTLNLLELQVYSLITAGNLDVPLPNLARAAAGR</sequence>
<dbReference type="EMBL" id="PEZJ01000009">
    <property type="protein sequence ID" value="PIS14100.1"/>
    <property type="molecule type" value="Genomic_DNA"/>
</dbReference>
<reference evidence="2" key="1">
    <citation type="submission" date="2017-09" db="EMBL/GenBank/DDBJ databases">
        <title>Depth-based differentiation of microbial function through sediment-hosted aquifers and enrichment of novel symbionts in the deep terrestrial subsurface.</title>
        <authorList>
            <person name="Probst A.J."/>
            <person name="Ladd B."/>
            <person name="Jarett J.K."/>
            <person name="Geller-Mcgrath D.E."/>
            <person name="Sieber C.M.K."/>
            <person name="Emerson J.B."/>
            <person name="Anantharaman K."/>
            <person name="Thomas B.C."/>
            <person name="Malmstrom R."/>
            <person name="Stieglmeier M."/>
            <person name="Klingl A."/>
            <person name="Woyke T."/>
            <person name="Ryan C.M."/>
            <person name="Banfield J.F."/>
        </authorList>
    </citation>
    <scope>NUCLEOTIDE SEQUENCE [LARGE SCALE GENOMIC DNA]</scope>
</reference>
<proteinExistence type="predicted"/>
<protein>
    <submittedName>
        <fullName evidence="1">Uncharacterized protein</fullName>
    </submittedName>
</protein>
<comment type="caution">
    <text evidence="1">The sequence shown here is derived from an EMBL/GenBank/DDBJ whole genome shotgun (WGS) entry which is preliminary data.</text>
</comment>